<dbReference type="InterPro" id="IPR003838">
    <property type="entry name" value="ABC3_permease_C"/>
</dbReference>
<keyword evidence="2" id="KW-1003">Cell membrane</keyword>
<feature type="transmembrane region" description="Helical" evidence="6">
    <location>
        <begin position="716"/>
        <end position="734"/>
    </location>
</feature>
<evidence type="ECO:0000256" key="5">
    <source>
        <dbReference type="ARBA" id="ARBA00023136"/>
    </source>
</evidence>
<dbReference type="GO" id="GO:0005886">
    <property type="term" value="C:plasma membrane"/>
    <property type="evidence" value="ECO:0007669"/>
    <property type="project" value="UniProtKB-SubCell"/>
</dbReference>
<reference evidence="8 9" key="1">
    <citation type="submission" date="2016-10" db="EMBL/GenBank/DDBJ databases">
        <authorList>
            <person name="de Groot N.N."/>
        </authorList>
    </citation>
    <scope>NUCLEOTIDE SEQUENCE [LARGE SCALE GENOMIC DNA]</scope>
    <source>
        <strain evidence="8 9">KH1P1</strain>
    </source>
</reference>
<keyword evidence="3 6" id="KW-0812">Transmembrane</keyword>
<feature type="transmembrane region" description="Helical" evidence="6">
    <location>
        <begin position="418"/>
        <end position="437"/>
    </location>
</feature>
<evidence type="ECO:0000313" key="9">
    <source>
        <dbReference type="Proteomes" id="UP000199820"/>
    </source>
</evidence>
<protein>
    <submittedName>
        <fullName evidence="8">ABC-type transport system, involved in lipoprotein release, permease component</fullName>
    </submittedName>
</protein>
<feature type="transmembrane region" description="Helical" evidence="6">
    <location>
        <begin position="661"/>
        <end position="685"/>
    </location>
</feature>
<gene>
    <name evidence="8" type="ORF">SAMN04487771_105011</name>
</gene>
<keyword evidence="9" id="KW-1185">Reference proteome</keyword>
<keyword evidence="8" id="KW-0449">Lipoprotein</keyword>
<feature type="transmembrane region" description="Helical" evidence="6">
    <location>
        <begin position="260"/>
        <end position="281"/>
    </location>
</feature>
<feature type="transmembrane region" description="Helical" evidence="6">
    <location>
        <begin position="347"/>
        <end position="369"/>
    </location>
</feature>
<feature type="domain" description="ABC3 transporter permease C-terminal" evidence="7">
    <location>
        <begin position="261"/>
        <end position="380"/>
    </location>
</feature>
<evidence type="ECO:0000256" key="1">
    <source>
        <dbReference type="ARBA" id="ARBA00004651"/>
    </source>
</evidence>
<keyword evidence="4 6" id="KW-1133">Transmembrane helix</keyword>
<sequence length="747" mass="83389">MLGILKNNIPRDILRNRNTYLLMALLIAIGMYIASTLASVTYSTKVVCEANYITSNYQDGQFSLRRPLAEPAEDTLQQKGVTTERIFSFDREMENGSILRFFKVRTKIDRLVLDEGSLPRQTGELVIDKCYAAAYGLSAGDTIRIASRTYRITGLGSVTDYDMPARNISDYSSNSELFGLAFLTNEDYAALLSELGSETRQDFVYSYKLAEGLTDDDLRKELLNIGDHNDAVLTFVPRANNARMCRAIIDGYAYELGGDILGIGLVVLVSVVFYLGIKTSIERESASIGALYAMGVKKHEVILMYLAPSTLIALIAGCAGWTASIWFSAATIISPSNYYCIPRVPVIASPFSIPYCILMPPVICFLINWMRLNKTLSMSPVSLLKGTFDTGIPRRRNPGRAHRIMFDLICSQFIKDKGLFLILMTGSLVAGLIYMLGTGLDQYLVNIMDRLPAEINYEYVYDLVDDTDVPSDTGESVYKKVFKINNMDYVADVPFIGLESPSEFFPVDTENLNGKVIISNALASRYGLKENDELNVFDEVTGKEYAFTVASITDYRVMYTAYMNIDDLRERLGKERVYNSVYSNKACDYKPAELLGAYRKEDFIRPAESLEPESKRMSIFLYIVATVFYMAVVAFIVRFSVSASQRQIAIFSVLGYSYRELKTIFLTSTAVFSAVCGAVGLIAGFHLSKLAVPYLLGTTAVGVFLYYSVTAFIRDFLLVLIIYVLSAGFTLNQIKKINELDYVSANE</sequence>
<evidence type="ECO:0000259" key="7">
    <source>
        <dbReference type="Pfam" id="PF02687"/>
    </source>
</evidence>
<dbReference type="eggNOG" id="COG0577">
    <property type="taxonomic scope" value="Bacteria"/>
</dbReference>
<dbReference type="Proteomes" id="UP000199820">
    <property type="component" value="Unassembled WGS sequence"/>
</dbReference>
<organism evidence="8 9">
    <name type="scientific">[Clostridium] aminophilum</name>
    <dbReference type="NCBI Taxonomy" id="1526"/>
    <lineage>
        <taxon>Bacteria</taxon>
        <taxon>Bacillati</taxon>
        <taxon>Bacillota</taxon>
        <taxon>Clostridia</taxon>
        <taxon>Lachnospirales</taxon>
        <taxon>Lachnospiraceae</taxon>
    </lineage>
</organism>
<dbReference type="EMBL" id="FOIL01000050">
    <property type="protein sequence ID" value="SET82931.1"/>
    <property type="molecule type" value="Genomic_DNA"/>
</dbReference>
<feature type="transmembrane region" description="Helical" evidence="6">
    <location>
        <begin position="302"/>
        <end position="327"/>
    </location>
</feature>
<dbReference type="PANTHER" id="PTHR30287">
    <property type="entry name" value="MEMBRANE COMPONENT OF PREDICTED ABC SUPERFAMILY METABOLITE UPTAKE TRANSPORTER"/>
    <property type="match status" value="1"/>
</dbReference>
<evidence type="ECO:0000256" key="2">
    <source>
        <dbReference type="ARBA" id="ARBA00022475"/>
    </source>
</evidence>
<evidence type="ECO:0000313" key="8">
    <source>
        <dbReference type="EMBL" id="SET82931.1"/>
    </source>
</evidence>
<dbReference type="Pfam" id="PF02687">
    <property type="entry name" value="FtsX"/>
    <property type="match status" value="2"/>
</dbReference>
<feature type="transmembrane region" description="Helical" evidence="6">
    <location>
        <begin position="20"/>
        <end position="42"/>
    </location>
</feature>
<proteinExistence type="predicted"/>
<dbReference type="RefSeq" id="WP_074650199.1">
    <property type="nucleotide sequence ID" value="NZ_FOIL01000050.1"/>
</dbReference>
<evidence type="ECO:0000256" key="6">
    <source>
        <dbReference type="SAM" id="Phobius"/>
    </source>
</evidence>
<name>A0A1I0HGE4_9FIRM</name>
<comment type="subcellular location">
    <subcellularLocation>
        <location evidence="1">Cell membrane</location>
        <topology evidence="1">Multi-pass membrane protein</topology>
    </subcellularLocation>
</comment>
<dbReference type="PANTHER" id="PTHR30287:SF1">
    <property type="entry name" value="INNER MEMBRANE PROTEIN"/>
    <property type="match status" value="1"/>
</dbReference>
<evidence type="ECO:0000256" key="4">
    <source>
        <dbReference type="ARBA" id="ARBA00022989"/>
    </source>
</evidence>
<accession>A0A1I0HGE4</accession>
<feature type="transmembrane region" description="Helical" evidence="6">
    <location>
        <begin position="691"/>
        <end position="709"/>
    </location>
</feature>
<feature type="domain" description="ABC3 transporter permease C-terminal" evidence="7">
    <location>
        <begin position="620"/>
        <end position="738"/>
    </location>
</feature>
<dbReference type="InterPro" id="IPR038766">
    <property type="entry name" value="Membrane_comp_ABC_pdt"/>
</dbReference>
<dbReference type="STRING" id="1526.SAMN02910262_01863"/>
<feature type="transmembrane region" description="Helical" evidence="6">
    <location>
        <begin position="619"/>
        <end position="641"/>
    </location>
</feature>
<keyword evidence="5 6" id="KW-0472">Membrane</keyword>
<dbReference type="AlphaFoldDB" id="A0A1I0HGE4"/>
<evidence type="ECO:0000256" key="3">
    <source>
        <dbReference type="ARBA" id="ARBA00022692"/>
    </source>
</evidence>